<dbReference type="EMBL" id="BQXU01000019">
    <property type="protein sequence ID" value="GKT47264.1"/>
    <property type="molecule type" value="Genomic_DNA"/>
</dbReference>
<sequence>MVWVKQAAVLAAASLSVVARANAIPDSGSVDFGDGAPLPSIPAASADDLRKRQTIGGFLDTDAGPPVTGNCNVAATFILNNLGQMVVGNSFISVNPGTPFIPLRPINPVGSISVAFSVSNGQLVWSDPSFFGGRAGFCQDTAGQVFATFADPAVAYPPNCRAVQLGSVLASSCKDGAIVSSSSSTTTTRTTTVRSLRAPSGPITTTPYAIPTTRAVVNSTLTLRPGLYTEAGFVNPAGASCRVVTESWVFGQTTLLPPRITGP</sequence>
<dbReference type="RefSeq" id="XP_049129614.1">
    <property type="nucleotide sequence ID" value="XM_049273657.1"/>
</dbReference>
<proteinExistence type="predicted"/>
<name>A0AA37LJ71_9PEZI</name>
<keyword evidence="4" id="KW-1185">Reference proteome</keyword>
<comment type="caution">
    <text evidence="3">The sequence shown here is derived from an EMBL/GenBank/DDBJ whole genome shotgun (WGS) entry which is preliminary data.</text>
</comment>
<protein>
    <recommendedName>
        <fullName evidence="2">DUF7908 domain-containing protein</fullName>
    </recommendedName>
</protein>
<evidence type="ECO:0000259" key="2">
    <source>
        <dbReference type="Pfam" id="PF25485"/>
    </source>
</evidence>
<evidence type="ECO:0000313" key="3">
    <source>
        <dbReference type="EMBL" id="GKT47264.1"/>
    </source>
</evidence>
<feature type="chain" id="PRO_5041441799" description="DUF7908 domain-containing protein" evidence="1">
    <location>
        <begin position="24"/>
        <end position="263"/>
    </location>
</feature>
<feature type="signal peptide" evidence="1">
    <location>
        <begin position="1"/>
        <end position="23"/>
    </location>
</feature>
<dbReference type="Proteomes" id="UP001055115">
    <property type="component" value="Unassembled WGS sequence"/>
</dbReference>
<organism evidence="3 4">
    <name type="scientific">Colletotrichum spaethianum</name>
    <dbReference type="NCBI Taxonomy" id="700344"/>
    <lineage>
        <taxon>Eukaryota</taxon>
        <taxon>Fungi</taxon>
        <taxon>Dikarya</taxon>
        <taxon>Ascomycota</taxon>
        <taxon>Pezizomycotina</taxon>
        <taxon>Sordariomycetes</taxon>
        <taxon>Hypocreomycetidae</taxon>
        <taxon>Glomerellales</taxon>
        <taxon>Glomerellaceae</taxon>
        <taxon>Colletotrichum</taxon>
        <taxon>Colletotrichum spaethianum species complex</taxon>
    </lineage>
</organism>
<evidence type="ECO:0000256" key="1">
    <source>
        <dbReference type="SAM" id="SignalP"/>
    </source>
</evidence>
<dbReference type="GeneID" id="73328247"/>
<dbReference type="InterPro" id="IPR057230">
    <property type="entry name" value="DUF7908"/>
</dbReference>
<keyword evidence="1" id="KW-0732">Signal</keyword>
<evidence type="ECO:0000313" key="4">
    <source>
        <dbReference type="Proteomes" id="UP001055115"/>
    </source>
</evidence>
<feature type="domain" description="DUF7908" evidence="2">
    <location>
        <begin position="44"/>
        <end position="166"/>
    </location>
</feature>
<dbReference type="AlphaFoldDB" id="A0AA37LJ71"/>
<reference evidence="3 4" key="1">
    <citation type="submission" date="2022-03" db="EMBL/GenBank/DDBJ databases">
        <title>Genome data of Colletotrichum spp.</title>
        <authorList>
            <person name="Utami Y.D."/>
            <person name="Hiruma K."/>
        </authorList>
    </citation>
    <scope>NUCLEOTIDE SEQUENCE [LARGE SCALE GENOMIC DNA]</scope>
    <source>
        <strain evidence="3 4">MAFF 239500</strain>
    </source>
</reference>
<gene>
    <name evidence="3" type="ORF">ColSpa_07445</name>
</gene>
<dbReference type="Pfam" id="PF25485">
    <property type="entry name" value="DUF7908"/>
    <property type="match status" value="1"/>
</dbReference>
<accession>A0AA37LJ71</accession>